<reference evidence="1" key="1">
    <citation type="submission" date="2023-02" db="EMBL/GenBank/DDBJ databases">
        <title>Description of Herbaspirillum huttiense subsp. nephrolepsisexaltata and Herbaspirillum huttiense subsp. lycopersicon.</title>
        <authorList>
            <person name="Poudel M."/>
            <person name="Sharma A."/>
            <person name="Goss E."/>
            <person name="Tapia J.H."/>
            <person name="Harmon C.M."/>
            <person name="Jones J.B."/>
        </authorList>
    </citation>
    <scope>NUCLEOTIDE SEQUENCE</scope>
    <source>
        <strain evidence="1">NC40101</strain>
    </source>
</reference>
<comment type="caution">
    <text evidence="1">The sequence shown here is derived from an EMBL/GenBank/DDBJ whole genome shotgun (WGS) entry which is preliminary data.</text>
</comment>
<accession>A0AAE4K4L7</accession>
<sequence>MTQTNYVTNIESQKRLDALKVLKDAGLTFSDCVTAFADSDENSFVIAAKELASLEEYLEVDSPTVVSPSKDGAYVQAWIWVNNAHAGIYTPSEALDKLLSYARRSLASEMDLQPDVMALRSAEAAWLEHFVLTEPSLFDGIETQVLPAGAIPAVVEWEAGDGQKVKFMPSDAISQLRLLARWSHMPDNLSEQVESFISKYGNKLDAILAHKAKQK</sequence>
<gene>
    <name evidence="1" type="ORF">RJN63_11940</name>
</gene>
<protein>
    <submittedName>
        <fullName evidence="1">Uncharacterized protein</fullName>
    </submittedName>
</protein>
<dbReference type="AlphaFoldDB" id="A0AAE4K4L7"/>
<dbReference type="EMBL" id="JAVRAA010000005">
    <property type="protein sequence ID" value="MDT0337544.1"/>
    <property type="molecule type" value="Genomic_DNA"/>
</dbReference>
<name>A0AAE4K4L7_9BURK</name>
<organism evidence="1">
    <name type="scientific">Herbaspirillum huttiense subsp. nephrolepidis</name>
    <dbReference type="NCBI Taxonomy" id="3075126"/>
    <lineage>
        <taxon>Bacteria</taxon>
        <taxon>Pseudomonadati</taxon>
        <taxon>Pseudomonadota</taxon>
        <taxon>Betaproteobacteria</taxon>
        <taxon>Burkholderiales</taxon>
        <taxon>Oxalobacteraceae</taxon>
        <taxon>Herbaspirillum</taxon>
    </lineage>
</organism>
<evidence type="ECO:0000313" key="1">
    <source>
        <dbReference type="EMBL" id="MDT0337544.1"/>
    </source>
</evidence>
<proteinExistence type="predicted"/>
<dbReference type="RefSeq" id="WP_284077012.1">
    <property type="nucleotide sequence ID" value="NZ_JAVLSM010000007.1"/>
</dbReference>